<feature type="transmembrane region" description="Helical" evidence="1">
    <location>
        <begin position="9"/>
        <end position="26"/>
    </location>
</feature>
<feature type="transmembrane region" description="Helical" evidence="1">
    <location>
        <begin position="118"/>
        <end position="141"/>
    </location>
</feature>
<organism evidence="2 3">
    <name type="scientific">Luteolibacter luteus</name>
    <dbReference type="NCBI Taxonomy" id="2728835"/>
    <lineage>
        <taxon>Bacteria</taxon>
        <taxon>Pseudomonadati</taxon>
        <taxon>Verrucomicrobiota</taxon>
        <taxon>Verrucomicrobiia</taxon>
        <taxon>Verrucomicrobiales</taxon>
        <taxon>Verrucomicrobiaceae</taxon>
        <taxon>Luteolibacter</taxon>
    </lineage>
</organism>
<dbReference type="KEGG" id="luo:HHL09_26165"/>
<evidence type="ECO:0000313" key="3">
    <source>
        <dbReference type="Proteomes" id="UP000501812"/>
    </source>
</evidence>
<dbReference type="RefSeq" id="WP_169457602.1">
    <property type="nucleotide sequence ID" value="NZ_CP051774.1"/>
</dbReference>
<keyword evidence="3" id="KW-1185">Reference proteome</keyword>
<proteinExistence type="predicted"/>
<keyword evidence="1" id="KW-1133">Transmembrane helix</keyword>
<keyword evidence="1" id="KW-0472">Membrane</keyword>
<dbReference type="Proteomes" id="UP000501812">
    <property type="component" value="Chromosome"/>
</dbReference>
<accession>A0A858RNV1</accession>
<dbReference type="AlphaFoldDB" id="A0A858RNV1"/>
<evidence type="ECO:0000313" key="2">
    <source>
        <dbReference type="EMBL" id="QJE99116.1"/>
    </source>
</evidence>
<evidence type="ECO:0000256" key="1">
    <source>
        <dbReference type="SAM" id="Phobius"/>
    </source>
</evidence>
<dbReference type="EMBL" id="CP051774">
    <property type="protein sequence ID" value="QJE99116.1"/>
    <property type="molecule type" value="Genomic_DNA"/>
</dbReference>
<protein>
    <submittedName>
        <fullName evidence="2">Uncharacterized protein</fullName>
    </submittedName>
</protein>
<keyword evidence="1" id="KW-0812">Transmembrane</keyword>
<reference evidence="2 3" key="1">
    <citation type="submission" date="2020-04" db="EMBL/GenBank/DDBJ databases">
        <title>Luteolibacter sp. G-1-1-1 isolated from soil.</title>
        <authorList>
            <person name="Dahal R.H."/>
        </authorList>
    </citation>
    <scope>NUCLEOTIDE SEQUENCE [LARGE SCALE GENOMIC DNA]</scope>
    <source>
        <strain evidence="2 3">G-1-1-1</strain>
    </source>
</reference>
<name>A0A858RNV1_9BACT</name>
<sequence length="194" mass="21128">MKPAPLHRSLTFCSGIFVMIFIVWSWRDSMTATTYAFVSPYSVLSECGALSVCRGVPTGTQAMGRDATALAGGLVAVACPPPAFRRGSGEYGTILPQPGEPHHVWALDVMKMAPTNCWLLMIPHWLLLLAVTMVWAPALILRQRRTGRALRVSEMLPKENTATSPPTTPTAVRRRWLLRSACGRARGDRGAPSA</sequence>
<gene>
    <name evidence="2" type="ORF">HHL09_26165</name>
</gene>